<dbReference type="AlphaFoldDB" id="A0AAE1LIL5"/>
<dbReference type="Proteomes" id="UP001219518">
    <property type="component" value="Unassembled WGS sequence"/>
</dbReference>
<feature type="region of interest" description="Disordered" evidence="1">
    <location>
        <begin position="489"/>
        <end position="519"/>
    </location>
</feature>
<feature type="compositionally biased region" description="Basic and acidic residues" evidence="1">
    <location>
        <begin position="182"/>
        <end position="197"/>
    </location>
</feature>
<feature type="region of interest" description="Disordered" evidence="1">
    <location>
        <begin position="16"/>
        <end position="103"/>
    </location>
</feature>
<feature type="compositionally biased region" description="Low complexity" evidence="1">
    <location>
        <begin position="1080"/>
        <end position="1093"/>
    </location>
</feature>
<name>A0AAE1LIL5_9NEOP</name>
<reference evidence="3" key="1">
    <citation type="submission" date="2021-07" db="EMBL/GenBank/DDBJ databases">
        <authorList>
            <person name="Catto M.A."/>
            <person name="Jacobson A."/>
            <person name="Kennedy G."/>
            <person name="Labadie P."/>
            <person name="Hunt B.G."/>
            <person name="Srinivasan R."/>
        </authorList>
    </citation>
    <scope>NUCLEOTIDE SEQUENCE</scope>
    <source>
        <strain evidence="3">PL_HMW_Pooled</strain>
        <tissue evidence="3">Head</tissue>
    </source>
</reference>
<feature type="region of interest" description="Disordered" evidence="1">
    <location>
        <begin position="305"/>
        <end position="325"/>
    </location>
</feature>
<dbReference type="Pfam" id="PF25273">
    <property type="entry name" value="DUF7869"/>
    <property type="match status" value="1"/>
</dbReference>
<evidence type="ECO:0000256" key="1">
    <source>
        <dbReference type="SAM" id="MobiDB-lite"/>
    </source>
</evidence>
<keyword evidence="4" id="KW-1185">Reference proteome</keyword>
<sequence length="1121" mass="126282">MSKQRPLTRAARIAALGQKKFEENQSTSKVQSNAASTQAQDSLRVASPENVPAQDSLRAAPPESRAVTFNPEVAENLKTSSGVLGNATTPAQDSQPIVPPESPAISFNAEMEETFKSFSRMLDSHKVVGNDDSLLKSPPRKVSKQDLVSTQDLNNNGVALNIKKTAGKVPSHVSRSLTAEFDSSKHSKTDKECKESKPLNSNKLVQINEISDCEEMKAQDGSTYTKINENSKLEDKKSQNDNRDLSLGSQALSMLSTYYDSEDSQSQTGFFTTTSTPKKEATNFFTFLSPSSRIHQTPKILRKLSVTSQAPDCRSPSPDTSRDMEIEESLGVDDLTNLSMDGLANLSLDETSQPLSMNISSEPPHGEIKADRMECLHHDESPSSSEGKSSENGHTKPLPVLTFTEGFSQELCAEVLSSVHVGDGETLVLPLNSPVPVTEETYTEPIVEVINVGDDALIMEPENPETTEENNNHNNADDEVNFIEPENLERTEDDNINANNAEGDDKDYPKPRSRKPETWKRNVVKLMSDSGLAHTSLRGKKKEARTMGAGCSEKCKRKCIHTIDEERRTKIFKGFWEIKNHTMQWYYIASHVKSQNVAKRTVIEVPGENPRRKFTNFYYLPMDNGFEVQVCQKMFISTLGINEKWIRTALEKQRSNHEVVLKDGRGYNKKKTYVSTVIKADVMNHIKKFKTVEGHYTRKNSKSRYLPANLSRRKMHSMYVIEKQAENNNGSKIATLRQYRDIFNKEFKLKFFKPKKDQCPRCLSWKNKTPQEKTEEAKKKFEKHLSDKKAAEAKKTADIEELKSSEELQQKVCVLTCDLEKVLLCPKGENSDFYYKSKLSVYNFTIFVSGEQKGLCYVWDQTEARKGSAEITSMLWSFIQMKVAAGIEEFRIYSDNCSAQNKNQFLFSMYVMASIRFNIKITHCYLEVGHTHMEVDSVHATIENSVKNTDIFVPSQWYTAMRLAKKKPPPYVVKEMTQNEIFDFRPLASYQSWEKLKTSQFKEIFISGSEPGIIKYKTEYDQEFTTVNIMKKTPGAIPSAYHKYYLETLPAIVAQAVEPPPIDVLSEVDDSDLESNDGISEAGDVSDSDAASSTILDANNRYSDNGSEDDNDGDDDPDYEP</sequence>
<feature type="compositionally biased region" description="Polar residues" evidence="1">
    <location>
        <begin position="77"/>
        <end position="95"/>
    </location>
</feature>
<gene>
    <name evidence="3" type="ORF">KUF71_010047</name>
</gene>
<proteinExistence type="predicted"/>
<feature type="region of interest" description="Disordered" evidence="1">
    <location>
        <begin position="217"/>
        <end position="244"/>
    </location>
</feature>
<feature type="region of interest" description="Disordered" evidence="1">
    <location>
        <begin position="171"/>
        <end position="199"/>
    </location>
</feature>
<evidence type="ECO:0000313" key="3">
    <source>
        <dbReference type="EMBL" id="KAK3920810.1"/>
    </source>
</evidence>
<feature type="compositionally biased region" description="Polar residues" evidence="1">
    <location>
        <begin position="24"/>
        <end position="41"/>
    </location>
</feature>
<feature type="region of interest" description="Disordered" evidence="1">
    <location>
        <begin position="1064"/>
        <end position="1121"/>
    </location>
</feature>
<dbReference type="EMBL" id="JAHWGI010001022">
    <property type="protein sequence ID" value="KAK3920810.1"/>
    <property type="molecule type" value="Genomic_DNA"/>
</dbReference>
<feature type="compositionally biased region" description="Basic and acidic residues" evidence="1">
    <location>
        <begin position="229"/>
        <end position="244"/>
    </location>
</feature>
<evidence type="ECO:0000259" key="2">
    <source>
        <dbReference type="Pfam" id="PF25273"/>
    </source>
</evidence>
<dbReference type="PANTHER" id="PTHR10773:SF19">
    <property type="match status" value="1"/>
</dbReference>
<feature type="compositionally biased region" description="Acidic residues" evidence="1">
    <location>
        <begin position="1106"/>
        <end position="1121"/>
    </location>
</feature>
<feature type="compositionally biased region" description="Basic and acidic residues" evidence="1">
    <location>
        <begin position="506"/>
        <end position="519"/>
    </location>
</feature>
<accession>A0AAE1LIL5</accession>
<evidence type="ECO:0000313" key="4">
    <source>
        <dbReference type="Proteomes" id="UP001219518"/>
    </source>
</evidence>
<reference evidence="3" key="2">
    <citation type="journal article" date="2023" name="BMC Genomics">
        <title>Pest status, molecular evolution, and epigenetic factors derived from the genome assembly of Frankliniella fusca, a thysanopteran phytovirus vector.</title>
        <authorList>
            <person name="Catto M.A."/>
            <person name="Labadie P.E."/>
            <person name="Jacobson A.L."/>
            <person name="Kennedy G.G."/>
            <person name="Srinivasan R."/>
            <person name="Hunt B.G."/>
        </authorList>
    </citation>
    <scope>NUCLEOTIDE SEQUENCE</scope>
    <source>
        <strain evidence="3">PL_HMW_Pooled</strain>
    </source>
</reference>
<comment type="caution">
    <text evidence="3">The sequence shown here is derived from an EMBL/GenBank/DDBJ whole genome shotgun (WGS) entry which is preliminary data.</text>
</comment>
<dbReference type="InterPro" id="IPR057191">
    <property type="entry name" value="DUF7869"/>
</dbReference>
<feature type="region of interest" description="Disordered" evidence="1">
    <location>
        <begin position="377"/>
        <end position="397"/>
    </location>
</feature>
<protein>
    <submittedName>
        <fullName evidence="3">Kinesin-like protein KIF20B</fullName>
    </submittedName>
</protein>
<feature type="domain" description="DUF7869" evidence="2">
    <location>
        <begin position="846"/>
        <end position="989"/>
    </location>
</feature>
<feature type="compositionally biased region" description="Acidic residues" evidence="1">
    <location>
        <begin position="1066"/>
        <end position="1075"/>
    </location>
</feature>
<organism evidence="3 4">
    <name type="scientific">Frankliniella fusca</name>
    <dbReference type="NCBI Taxonomy" id="407009"/>
    <lineage>
        <taxon>Eukaryota</taxon>
        <taxon>Metazoa</taxon>
        <taxon>Ecdysozoa</taxon>
        <taxon>Arthropoda</taxon>
        <taxon>Hexapoda</taxon>
        <taxon>Insecta</taxon>
        <taxon>Pterygota</taxon>
        <taxon>Neoptera</taxon>
        <taxon>Paraneoptera</taxon>
        <taxon>Thysanoptera</taxon>
        <taxon>Terebrantia</taxon>
        <taxon>Thripoidea</taxon>
        <taxon>Thripidae</taxon>
        <taxon>Frankliniella</taxon>
    </lineage>
</organism>
<dbReference type="PANTHER" id="PTHR10773">
    <property type="entry name" value="DNA-DIRECTED RNA POLYMERASES I, II, AND III SUBUNIT RPABC2"/>
    <property type="match status" value="1"/>
</dbReference>